<organism evidence="1 2">
    <name type="scientific">Acinetobacter kookii</name>
    <dbReference type="NCBI Taxonomy" id="1226327"/>
    <lineage>
        <taxon>Bacteria</taxon>
        <taxon>Pseudomonadati</taxon>
        <taxon>Pseudomonadota</taxon>
        <taxon>Gammaproteobacteria</taxon>
        <taxon>Moraxellales</taxon>
        <taxon>Moraxellaceae</taxon>
        <taxon>Acinetobacter</taxon>
    </lineage>
</organism>
<gene>
    <name evidence="1" type="ORF">SAMN05421732_101504</name>
</gene>
<dbReference type="EMBL" id="FMYO01000001">
    <property type="protein sequence ID" value="SDB87232.1"/>
    <property type="molecule type" value="Genomic_DNA"/>
</dbReference>
<protein>
    <submittedName>
        <fullName evidence="1">Uncharacterized protein</fullName>
    </submittedName>
</protein>
<evidence type="ECO:0000313" key="1">
    <source>
        <dbReference type="EMBL" id="SDB87232.1"/>
    </source>
</evidence>
<keyword evidence="2" id="KW-1185">Reference proteome</keyword>
<proteinExistence type="predicted"/>
<dbReference type="AlphaFoldDB" id="A0A1G6GYX9"/>
<evidence type="ECO:0000313" key="2">
    <source>
        <dbReference type="Proteomes" id="UP000243468"/>
    </source>
</evidence>
<sequence>MIIIYKRKPDLSNFSPNTQIKRALRLFLNLVFRLTKTTGNIGFSQLMVWLGKDFFS</sequence>
<dbReference type="Proteomes" id="UP000243468">
    <property type="component" value="Unassembled WGS sequence"/>
</dbReference>
<reference evidence="2" key="1">
    <citation type="submission" date="2016-09" db="EMBL/GenBank/DDBJ databases">
        <authorList>
            <person name="Varghese N."/>
            <person name="Submissions S."/>
        </authorList>
    </citation>
    <scope>NUCLEOTIDE SEQUENCE [LARGE SCALE GENOMIC DNA]</scope>
    <source>
        <strain evidence="2">ANC 4667</strain>
    </source>
</reference>
<name>A0A1G6GYX9_9GAMM</name>
<accession>A0A1G6GYX9</accession>